<dbReference type="EMBL" id="JBEWLZ010000003">
    <property type="protein sequence ID" value="MET1489587.1"/>
    <property type="molecule type" value="Genomic_DNA"/>
</dbReference>
<dbReference type="Proteomes" id="UP001548590">
    <property type="component" value="Unassembled WGS sequence"/>
</dbReference>
<evidence type="ECO:0000256" key="1">
    <source>
        <dbReference type="SAM" id="Phobius"/>
    </source>
</evidence>
<organism evidence="2 3">
    <name type="scientific">Uliginosibacterium paludis</name>
    <dbReference type="NCBI Taxonomy" id="1615952"/>
    <lineage>
        <taxon>Bacteria</taxon>
        <taxon>Pseudomonadati</taxon>
        <taxon>Pseudomonadota</taxon>
        <taxon>Betaproteobacteria</taxon>
        <taxon>Rhodocyclales</taxon>
        <taxon>Zoogloeaceae</taxon>
        <taxon>Uliginosibacterium</taxon>
    </lineage>
</organism>
<proteinExistence type="predicted"/>
<sequence length="177" mass="18605">MDPHTRLSKSEVLKLVTRLQQETERGDLSAGRRGILGLLFGAAAAGVVALGKLPALLALRTLVVHGVMAATPVGWAGAAAASGVVAWGASRWCDPGSARGMARQLVEARRRRATPPASVFEGSAIRSDFFHCLRALLEADAIAPANAFGFVRAVESGLMPVDQAHGMVLSRLYAHEV</sequence>
<evidence type="ECO:0000313" key="3">
    <source>
        <dbReference type="Proteomes" id="UP001548590"/>
    </source>
</evidence>
<reference evidence="2 3" key="1">
    <citation type="submission" date="2024-07" db="EMBL/GenBank/DDBJ databases">
        <title>Uliginosibacterium paludis KCTC:42655.</title>
        <authorList>
            <person name="Kim M.K."/>
        </authorList>
    </citation>
    <scope>NUCLEOTIDE SEQUENCE [LARGE SCALE GENOMIC DNA]</scope>
    <source>
        <strain evidence="2 3">KCTC 42655</strain>
    </source>
</reference>
<protein>
    <submittedName>
        <fullName evidence="2">Uncharacterized protein</fullName>
    </submittedName>
</protein>
<gene>
    <name evidence="2" type="ORF">ABVT11_07085</name>
</gene>
<keyword evidence="1" id="KW-0472">Membrane</keyword>
<evidence type="ECO:0000313" key="2">
    <source>
        <dbReference type="EMBL" id="MET1489587.1"/>
    </source>
</evidence>
<comment type="caution">
    <text evidence="2">The sequence shown here is derived from an EMBL/GenBank/DDBJ whole genome shotgun (WGS) entry which is preliminary data.</text>
</comment>
<keyword evidence="3" id="KW-1185">Reference proteome</keyword>
<accession>A0ABV2CQ28</accession>
<dbReference type="RefSeq" id="WP_345925211.1">
    <property type="nucleotide sequence ID" value="NZ_JBDIVF010000002.1"/>
</dbReference>
<feature type="transmembrane region" description="Helical" evidence="1">
    <location>
        <begin position="73"/>
        <end position="93"/>
    </location>
</feature>
<keyword evidence="1" id="KW-1133">Transmembrane helix</keyword>
<feature type="transmembrane region" description="Helical" evidence="1">
    <location>
        <begin position="35"/>
        <end position="53"/>
    </location>
</feature>
<keyword evidence="1" id="KW-0812">Transmembrane</keyword>
<name>A0ABV2CQ28_9RHOO</name>